<keyword evidence="5 9" id="KW-0677">Repeat</keyword>
<dbReference type="Gene3D" id="2.130.10.10">
    <property type="entry name" value="YVTN repeat-like/Quinoprotein amine dehydrogenase"/>
    <property type="match status" value="2"/>
</dbReference>
<evidence type="ECO:0000256" key="8">
    <source>
        <dbReference type="PROSITE-ProRule" id="PRU00221"/>
    </source>
</evidence>
<dbReference type="SUPFAM" id="SSF50978">
    <property type="entry name" value="WD40 repeat-like"/>
    <property type="match status" value="2"/>
</dbReference>
<feature type="compositionally biased region" description="Polar residues" evidence="10">
    <location>
        <begin position="650"/>
        <end position="664"/>
    </location>
</feature>
<evidence type="ECO:0000256" key="9">
    <source>
        <dbReference type="RuleBase" id="RU280818"/>
    </source>
</evidence>
<dbReference type="Pfam" id="PF16300">
    <property type="entry name" value="WD40_4"/>
    <property type="match status" value="2"/>
</dbReference>
<feature type="domain" description="DUF1899" evidence="11">
    <location>
        <begin position="4"/>
        <end position="66"/>
    </location>
</feature>
<dbReference type="PANTHER" id="PTHR10856:SF20">
    <property type="entry name" value="CORONIN-7"/>
    <property type="match status" value="1"/>
</dbReference>
<comment type="similarity">
    <text evidence="2 9">Belongs to the WD repeat coronin family.</text>
</comment>
<gene>
    <name evidence="12" type="ORF">MELIAE_LOCUS10907</name>
</gene>
<dbReference type="PROSITE" id="PS50082">
    <property type="entry name" value="WD_REPEATS_2"/>
    <property type="match status" value="4"/>
</dbReference>
<evidence type="ECO:0000256" key="2">
    <source>
        <dbReference type="ARBA" id="ARBA00009482"/>
    </source>
</evidence>
<dbReference type="InterPro" id="IPR015048">
    <property type="entry name" value="DUF1899"/>
</dbReference>
<dbReference type="SMART" id="SM01167">
    <property type="entry name" value="DUF1900"/>
    <property type="match status" value="2"/>
</dbReference>
<dbReference type="SMART" id="SM00320">
    <property type="entry name" value="WD40"/>
    <property type="match status" value="6"/>
</dbReference>
<keyword evidence="4 8" id="KW-0853">WD repeat</keyword>
<dbReference type="InterPro" id="IPR001680">
    <property type="entry name" value="WD40_rpt"/>
</dbReference>
<evidence type="ECO:0000256" key="5">
    <source>
        <dbReference type="ARBA" id="ARBA00022737"/>
    </source>
</evidence>
<feature type="compositionally biased region" description="Basic and acidic residues" evidence="10">
    <location>
        <begin position="570"/>
        <end position="601"/>
    </location>
</feature>
<comment type="function">
    <text evidence="7">F-actin regulator involved in anterograde Golgi to endosome transport: upon ubiquitination via 'Lys-33'-linked ubiquitin chains by the BCR(KLHL20) E3 ubiquitin ligase complex, interacts with EPS15 and localizes to the trans-Golgi network, where it promotes actin polymerization, thereby facilitating post-Golgi trafficking. May play a role in the maintenance of the Golgi apparatus morphology.</text>
</comment>
<keyword evidence="6" id="KW-0009">Actin-binding</keyword>
<dbReference type="FunFam" id="2.130.10.10:FF:000076">
    <property type="entry name" value="Coronin"/>
    <property type="match status" value="1"/>
</dbReference>
<dbReference type="PANTHER" id="PTHR10856">
    <property type="entry name" value="CORONIN"/>
    <property type="match status" value="1"/>
</dbReference>
<feature type="repeat" description="WD" evidence="8">
    <location>
        <begin position="75"/>
        <end position="109"/>
    </location>
</feature>
<dbReference type="GO" id="GO:0030036">
    <property type="term" value="P:actin cytoskeleton organization"/>
    <property type="evidence" value="ECO:0007669"/>
    <property type="project" value="UniProtKB-ARBA"/>
</dbReference>
<evidence type="ECO:0000256" key="1">
    <source>
        <dbReference type="ARBA" id="ARBA00004496"/>
    </source>
</evidence>
<feature type="compositionally biased region" description="Basic and acidic residues" evidence="10">
    <location>
        <begin position="699"/>
        <end position="720"/>
    </location>
</feature>
<feature type="region of interest" description="Disordered" evidence="10">
    <location>
        <begin position="472"/>
        <end position="748"/>
    </location>
</feature>
<feature type="repeat" description="WD" evidence="8">
    <location>
        <begin position="918"/>
        <end position="950"/>
    </location>
</feature>
<dbReference type="InterPro" id="IPR036322">
    <property type="entry name" value="WD40_repeat_dom_sf"/>
</dbReference>
<dbReference type="InterPro" id="IPR019775">
    <property type="entry name" value="WD40_repeat_CS"/>
</dbReference>
<dbReference type="PROSITE" id="PS00678">
    <property type="entry name" value="WD_REPEATS_1"/>
    <property type="match status" value="1"/>
</dbReference>
<protein>
    <recommendedName>
        <fullName evidence="9">Coronin</fullName>
    </recommendedName>
</protein>
<feature type="domain" description="DUF1899" evidence="11">
    <location>
        <begin position="751"/>
        <end position="816"/>
    </location>
</feature>
<proteinExistence type="inferred from homology"/>
<dbReference type="Pfam" id="PF00400">
    <property type="entry name" value="WD40"/>
    <property type="match status" value="5"/>
</dbReference>
<feature type="repeat" description="WD" evidence="8">
    <location>
        <begin position="167"/>
        <end position="199"/>
    </location>
</feature>
<dbReference type="GO" id="GO:0005737">
    <property type="term" value="C:cytoplasm"/>
    <property type="evidence" value="ECO:0007669"/>
    <property type="project" value="UniProtKB-SubCell"/>
</dbReference>
<dbReference type="OrthoDB" id="1850764at2759"/>
<dbReference type="SMART" id="SM01166">
    <property type="entry name" value="DUF1899"/>
    <property type="match status" value="2"/>
</dbReference>
<name>A0A9P0BEK7_BRAAE</name>
<comment type="subcellular location">
    <subcellularLocation>
        <location evidence="1">Cytoplasm</location>
    </subcellularLocation>
</comment>
<dbReference type="Pfam" id="PF08953">
    <property type="entry name" value="DUF1899"/>
    <property type="match status" value="2"/>
</dbReference>
<feature type="region of interest" description="Disordered" evidence="10">
    <location>
        <begin position="1182"/>
        <end position="1202"/>
    </location>
</feature>
<keyword evidence="3" id="KW-0963">Cytoplasm</keyword>
<dbReference type="FunFam" id="2.130.10.10:FF:000362">
    <property type="entry name" value="Coronin"/>
    <property type="match status" value="1"/>
</dbReference>
<feature type="compositionally biased region" description="Basic and acidic residues" evidence="10">
    <location>
        <begin position="626"/>
        <end position="641"/>
    </location>
</feature>
<evidence type="ECO:0000256" key="10">
    <source>
        <dbReference type="SAM" id="MobiDB-lite"/>
    </source>
</evidence>
<feature type="compositionally biased region" description="Polar residues" evidence="10">
    <location>
        <begin position="516"/>
        <end position="529"/>
    </location>
</feature>
<dbReference type="GO" id="GO:0003779">
    <property type="term" value="F:actin binding"/>
    <property type="evidence" value="ECO:0007669"/>
    <property type="project" value="UniProtKB-KW"/>
</dbReference>
<evidence type="ECO:0000313" key="13">
    <source>
        <dbReference type="Proteomes" id="UP001154078"/>
    </source>
</evidence>
<evidence type="ECO:0000313" key="12">
    <source>
        <dbReference type="EMBL" id="CAH0561363.1"/>
    </source>
</evidence>
<evidence type="ECO:0000256" key="4">
    <source>
        <dbReference type="ARBA" id="ARBA00022574"/>
    </source>
</evidence>
<organism evidence="12 13">
    <name type="scientific">Brassicogethes aeneus</name>
    <name type="common">Rape pollen beetle</name>
    <name type="synonym">Meligethes aeneus</name>
    <dbReference type="NCBI Taxonomy" id="1431903"/>
    <lineage>
        <taxon>Eukaryota</taxon>
        <taxon>Metazoa</taxon>
        <taxon>Ecdysozoa</taxon>
        <taxon>Arthropoda</taxon>
        <taxon>Hexapoda</taxon>
        <taxon>Insecta</taxon>
        <taxon>Pterygota</taxon>
        <taxon>Neoptera</taxon>
        <taxon>Endopterygota</taxon>
        <taxon>Coleoptera</taxon>
        <taxon>Polyphaga</taxon>
        <taxon>Cucujiformia</taxon>
        <taxon>Nitidulidae</taxon>
        <taxon>Meligethinae</taxon>
        <taxon>Brassicogethes</taxon>
    </lineage>
</organism>
<reference evidence="12" key="1">
    <citation type="submission" date="2021-12" db="EMBL/GenBank/DDBJ databases">
        <authorList>
            <person name="King R."/>
        </authorList>
    </citation>
    <scope>NUCLEOTIDE SEQUENCE</scope>
</reference>
<dbReference type="Proteomes" id="UP001154078">
    <property type="component" value="Chromosome 7"/>
</dbReference>
<dbReference type="InterPro" id="IPR015505">
    <property type="entry name" value="Coronin"/>
</dbReference>
<evidence type="ECO:0000259" key="11">
    <source>
        <dbReference type="SMART" id="SM01166"/>
    </source>
</evidence>
<dbReference type="InterPro" id="IPR015943">
    <property type="entry name" value="WD40/YVTN_repeat-like_dom_sf"/>
</dbReference>
<dbReference type="PROSITE" id="PS50294">
    <property type="entry name" value="WD_REPEATS_REGION"/>
    <property type="match status" value="2"/>
</dbReference>
<accession>A0A9P0BEK7</accession>
<dbReference type="AlphaFoldDB" id="A0A9P0BEK7"/>
<evidence type="ECO:0000256" key="6">
    <source>
        <dbReference type="ARBA" id="ARBA00023203"/>
    </source>
</evidence>
<sequence>MAWRFKASKYKNAAPIVPKPETYIRDICVGSYQTYGNNIAASARFMAFNWDHAGSSLAVLPIDDCGRKSKLMPLLHAHSDTVTDMEFSPFHDGLLATGSQDCLVKIWHIPPEGLQESLSNSECTFSHKQRRVETVGFHPCADHLLHSTSYTTLTLWDLMSEQELFSNADHSEVIQSVSWKRDGSLLATSCKDKMVRILDPRVEKSCVKTANSHQSIKDSRVVFLGDQNRILTTGFDSQRLRQIFIRDLRNFNEAEKALELDCSTGILIPLYDPDTNMLLLAGKGDTTVGYMEVTDKEPYLIEGIRHSGEQTKGACLVPKRCLNVMQGEVNRVLQLTSSSVVPITYQVPRKTYRDFHADIYPDTPGFKTDLTADKWIEGKNVELEKISLDPSKRENGEEPIIIHRGNLETLKSEFEKNNANKQAEVPKINKNVEKPDFHPVRSLIKDIEKTNLILPEDSEKTLESIVSENNKINAEENEKQNCQNSPPKPLPRASRTNSVCGDQIDDGAPKPVARPRTNSCAPVVTSVNPNVPIAGGYKPRLGPKPFTPPNLTNAEFKFVAPASPPSNGVHEQEQQPKTPEEAVEKEKSPSSDADAKIETENGKSGSSGEEETNSDSGYIPKTPSTAERRKLFEVRGSSKENEPEDGFDATDQTNFERSSLQRSSIAERRRMYESRSASAQDPPTLIAEKPAGGSPVMLRRKDSLKNRKNAEDVLKDDNNRKSVPMPKQQSFDPQAARKSEAVPTPKRTSTVFGRVSKFRHLKGTPAHKSLHIENIRNLSRQMSGECDGFHANPKRVAVPLSGPGGRIAIFELAKTGKLPDGVIPALVHGNNVMDFAWDPFDDSRLAVACDDGVVKLWRVPEEGLQEPTNEPEHCLSAHPDKIYFVKWHPSAKDVLATGSYDMTIKIWDLATQTERITLRGHADQMFSFAWSPCGDRCATVSKDARIRVYSPRKSDKPIKEGKGPVGSRGARILWALDGSFIVTTGFDKVSERQITAYKSSDLSALNTVGLDVSPAILMTYYDEDSSTLFLTGKGDSTIYAFEITEEAPYICPLSHHRCNTLHQGLSFLSKNSCDVSNVEFAKALRLTNNAIEPLSFAVPRIKTDLFQDDLFPPTRVTWSPTMTSAEWFSGTAKLPQRVSLKPDGMDNLSESQGQAGPVERTINKSASTPFITANQPFNRLGWNSDMSGQTKSKQEEIQRSVSNKLEVNLKLEQDEMEGVDEKEWCD</sequence>
<feature type="repeat" description="WD" evidence="8">
    <location>
        <begin position="875"/>
        <end position="917"/>
    </location>
</feature>
<evidence type="ECO:0000256" key="7">
    <source>
        <dbReference type="ARBA" id="ARBA00024838"/>
    </source>
</evidence>
<dbReference type="EMBL" id="OV121138">
    <property type="protein sequence ID" value="CAH0561363.1"/>
    <property type="molecule type" value="Genomic_DNA"/>
</dbReference>
<keyword evidence="13" id="KW-1185">Reference proteome</keyword>
<evidence type="ECO:0000256" key="3">
    <source>
        <dbReference type="ARBA" id="ARBA00022490"/>
    </source>
</evidence>